<proteinExistence type="predicted"/>
<evidence type="ECO:0000313" key="2">
    <source>
        <dbReference type="EMBL" id="GFU20646.1"/>
    </source>
</evidence>
<keyword evidence="3" id="KW-1185">Reference proteome</keyword>
<reference evidence="2" key="1">
    <citation type="submission" date="2020-08" db="EMBL/GenBank/DDBJ databases">
        <title>Multicomponent nature underlies the extraordinary mechanical properties of spider dragline silk.</title>
        <authorList>
            <person name="Kono N."/>
            <person name="Nakamura H."/>
            <person name="Mori M."/>
            <person name="Yoshida Y."/>
            <person name="Ohtoshi R."/>
            <person name="Malay A.D."/>
            <person name="Moran D.A.P."/>
            <person name="Tomita M."/>
            <person name="Numata K."/>
            <person name="Arakawa K."/>
        </authorList>
    </citation>
    <scope>NUCLEOTIDE SEQUENCE</scope>
</reference>
<evidence type="ECO:0000313" key="3">
    <source>
        <dbReference type="Proteomes" id="UP000887013"/>
    </source>
</evidence>
<evidence type="ECO:0000256" key="1">
    <source>
        <dbReference type="SAM" id="MobiDB-lite"/>
    </source>
</evidence>
<organism evidence="2 3">
    <name type="scientific">Nephila pilipes</name>
    <name type="common">Giant wood spider</name>
    <name type="synonym">Nephila maculata</name>
    <dbReference type="NCBI Taxonomy" id="299642"/>
    <lineage>
        <taxon>Eukaryota</taxon>
        <taxon>Metazoa</taxon>
        <taxon>Ecdysozoa</taxon>
        <taxon>Arthropoda</taxon>
        <taxon>Chelicerata</taxon>
        <taxon>Arachnida</taxon>
        <taxon>Araneae</taxon>
        <taxon>Araneomorphae</taxon>
        <taxon>Entelegynae</taxon>
        <taxon>Araneoidea</taxon>
        <taxon>Nephilidae</taxon>
        <taxon>Nephila</taxon>
    </lineage>
</organism>
<accession>A0A8X6UKY6</accession>
<dbReference type="Proteomes" id="UP000887013">
    <property type="component" value="Unassembled WGS sequence"/>
</dbReference>
<feature type="compositionally biased region" description="Acidic residues" evidence="1">
    <location>
        <begin position="65"/>
        <end position="74"/>
    </location>
</feature>
<gene>
    <name evidence="2" type="ORF">NPIL_371291</name>
</gene>
<name>A0A8X6UKY6_NEPPI</name>
<sequence>MKSIDARIENFPKLRLLQADFKNVAFSESSNDSEVDDMNVSKTTSCKQAADGILDDESKSSSSEGDLETYDFLN</sequence>
<comment type="caution">
    <text evidence="2">The sequence shown here is derived from an EMBL/GenBank/DDBJ whole genome shotgun (WGS) entry which is preliminary data.</text>
</comment>
<protein>
    <submittedName>
        <fullName evidence="2">Uncharacterized protein</fullName>
    </submittedName>
</protein>
<feature type="region of interest" description="Disordered" evidence="1">
    <location>
        <begin position="45"/>
        <end position="74"/>
    </location>
</feature>
<dbReference type="EMBL" id="BMAW01080656">
    <property type="protein sequence ID" value="GFU20646.1"/>
    <property type="molecule type" value="Genomic_DNA"/>
</dbReference>
<dbReference type="AlphaFoldDB" id="A0A8X6UKY6"/>